<dbReference type="EMBL" id="PDJK01000001">
    <property type="protein sequence ID" value="PFG56644.1"/>
    <property type="molecule type" value="Genomic_DNA"/>
</dbReference>
<keyword evidence="2" id="KW-0012">Acyltransferase</keyword>
<dbReference type="AlphaFoldDB" id="A0A2A9FYZ7"/>
<keyword evidence="5" id="KW-1185">Reference proteome</keyword>
<dbReference type="Proteomes" id="UP000243542">
    <property type="component" value="Unassembled WGS sequence"/>
</dbReference>
<keyword evidence="1" id="KW-0808">Transferase</keyword>
<proteinExistence type="predicted"/>
<dbReference type="RefSeq" id="WP_098509384.1">
    <property type="nucleotide sequence ID" value="NZ_JBIAKZ010000001.1"/>
</dbReference>
<dbReference type="GO" id="GO:0005840">
    <property type="term" value="C:ribosome"/>
    <property type="evidence" value="ECO:0007669"/>
    <property type="project" value="UniProtKB-KW"/>
</dbReference>
<dbReference type="InterPro" id="IPR050680">
    <property type="entry name" value="YpeA/RimI_acetyltransf"/>
</dbReference>
<keyword evidence="4" id="KW-0687">Ribonucleoprotein</keyword>
<reference evidence="4 5" key="1">
    <citation type="submission" date="2017-10" db="EMBL/GenBank/DDBJ databases">
        <title>Sequencing the genomes of 1000 actinobacteria strains.</title>
        <authorList>
            <person name="Klenk H.-P."/>
        </authorList>
    </citation>
    <scope>NUCLEOTIDE SEQUENCE [LARGE SCALE GENOMIC DNA]</scope>
    <source>
        <strain evidence="4 5">DSM 46092</strain>
    </source>
</reference>
<dbReference type="SUPFAM" id="SSF55729">
    <property type="entry name" value="Acyl-CoA N-acyltransferases (Nat)"/>
    <property type="match status" value="1"/>
</dbReference>
<dbReference type="Pfam" id="PF00583">
    <property type="entry name" value="Acetyltransf_1"/>
    <property type="match status" value="1"/>
</dbReference>
<sequence length="180" mass="19508">MPKTDLRARGSRPGERASATAIRPAGWADIPALAVVLGAAEEYFTGRVARQEEGLGILLTAWSADLPVGNLYVWLEAAEEPPIRLFLPGVPLLMHAEVLPAHRNRGIGRALIQAAEDRLAGLGYARCALAVRTDNGEAARLYHRLGYRDWGHGTVACRAENLLPDGSFEIETCHVLVKPL</sequence>
<evidence type="ECO:0000256" key="2">
    <source>
        <dbReference type="ARBA" id="ARBA00023315"/>
    </source>
</evidence>
<feature type="domain" description="N-acetyltransferase" evidence="3">
    <location>
        <begin position="20"/>
        <end position="164"/>
    </location>
</feature>
<name>A0A2A9FYZ7_9PSEU</name>
<evidence type="ECO:0000256" key="1">
    <source>
        <dbReference type="ARBA" id="ARBA00022679"/>
    </source>
</evidence>
<accession>A0A2A9FYZ7</accession>
<dbReference type="PANTHER" id="PTHR43420">
    <property type="entry name" value="ACETYLTRANSFERASE"/>
    <property type="match status" value="1"/>
</dbReference>
<evidence type="ECO:0000259" key="3">
    <source>
        <dbReference type="PROSITE" id="PS51186"/>
    </source>
</evidence>
<evidence type="ECO:0000313" key="4">
    <source>
        <dbReference type="EMBL" id="PFG56644.1"/>
    </source>
</evidence>
<dbReference type="PROSITE" id="PS51186">
    <property type="entry name" value="GNAT"/>
    <property type="match status" value="1"/>
</dbReference>
<keyword evidence="4" id="KW-0689">Ribosomal protein</keyword>
<dbReference type="GO" id="GO:0016747">
    <property type="term" value="F:acyltransferase activity, transferring groups other than amino-acyl groups"/>
    <property type="evidence" value="ECO:0007669"/>
    <property type="project" value="InterPro"/>
</dbReference>
<protein>
    <submittedName>
        <fullName evidence="4">Ribosomal protein S18 acetylase RimI-like enzyme</fullName>
    </submittedName>
</protein>
<dbReference type="InterPro" id="IPR016181">
    <property type="entry name" value="Acyl_CoA_acyltransferase"/>
</dbReference>
<dbReference type="Gene3D" id="3.40.630.30">
    <property type="match status" value="1"/>
</dbReference>
<comment type="caution">
    <text evidence="4">The sequence shown here is derived from an EMBL/GenBank/DDBJ whole genome shotgun (WGS) entry which is preliminary data.</text>
</comment>
<evidence type="ECO:0000313" key="5">
    <source>
        <dbReference type="Proteomes" id="UP000243542"/>
    </source>
</evidence>
<gene>
    <name evidence="4" type="ORF">ATK36_0163</name>
</gene>
<dbReference type="CDD" id="cd04301">
    <property type="entry name" value="NAT_SF"/>
    <property type="match status" value="1"/>
</dbReference>
<dbReference type="InterPro" id="IPR000182">
    <property type="entry name" value="GNAT_dom"/>
</dbReference>
<organism evidence="4 5">
    <name type="scientific">Amycolatopsis sulphurea</name>
    <dbReference type="NCBI Taxonomy" id="76022"/>
    <lineage>
        <taxon>Bacteria</taxon>
        <taxon>Bacillati</taxon>
        <taxon>Actinomycetota</taxon>
        <taxon>Actinomycetes</taxon>
        <taxon>Pseudonocardiales</taxon>
        <taxon>Pseudonocardiaceae</taxon>
        <taxon>Amycolatopsis</taxon>
    </lineage>
</organism>